<dbReference type="PROSITE" id="PS51782">
    <property type="entry name" value="LYSM"/>
    <property type="match status" value="1"/>
</dbReference>
<dbReference type="CTD" id="388695"/>
<evidence type="ECO:0000256" key="1">
    <source>
        <dbReference type="ARBA" id="ARBA00040996"/>
    </source>
</evidence>
<dbReference type="GeneID" id="117745892"/>
<sequence>MNATHVTAHGTGYGPTRQPWQHTSADGRSRPSARRTLSATFNGEAGLATTMSWQPSRCLFPFPWPVGVCQNMSGERAPWRHMSADSSQPSNFGATFNAEPPAGRSELLRGGRARSYGSLVRSPLSPVRQRRVEHQVQPEDTLQGLSLKYGVSMEQIKRANRLYTNESIFLKKSLWIPVPSDPSDPRGDWVDSVSEGDDDVEGVSVARRDSSPTDGLEASSSERKPSGGDDDGKERPSDLTPVDFLKRLDGLISQSKQAAAARGGQDGEERVAAIEAACTSGTSDLRPPARSQSVTSFPRVHLAAPLAATKRTKKLRDREDELFQL</sequence>
<accession>A0A8C2Z1X3</accession>
<evidence type="ECO:0000259" key="3">
    <source>
        <dbReference type="PROSITE" id="PS51782"/>
    </source>
</evidence>
<dbReference type="SUPFAM" id="SSF54106">
    <property type="entry name" value="LysM domain"/>
    <property type="match status" value="1"/>
</dbReference>
<dbReference type="OrthoDB" id="2107166at2759"/>
<dbReference type="InterPro" id="IPR036779">
    <property type="entry name" value="LysM_dom_sf"/>
</dbReference>
<dbReference type="KEGG" id="clum:117745892"/>
<dbReference type="Pfam" id="PF01476">
    <property type="entry name" value="LysM"/>
    <property type="match status" value="1"/>
</dbReference>
<dbReference type="RefSeq" id="XP_034410387.1">
    <property type="nucleotide sequence ID" value="XM_034554496.1"/>
</dbReference>
<dbReference type="PANTHER" id="PTHR20932">
    <property type="entry name" value="LYSM AND PUTATIVE PEPTIDOGLYCAN-BINDING DOMAIN-CONTAINING PROTEIN"/>
    <property type="match status" value="1"/>
</dbReference>
<keyword evidence="5" id="KW-1185">Reference proteome</keyword>
<dbReference type="Gene3D" id="3.10.350.10">
    <property type="entry name" value="LysM domain"/>
    <property type="match status" value="1"/>
</dbReference>
<proteinExistence type="predicted"/>
<evidence type="ECO:0000256" key="2">
    <source>
        <dbReference type="SAM" id="MobiDB-lite"/>
    </source>
</evidence>
<dbReference type="CDD" id="cd00118">
    <property type="entry name" value="LysM"/>
    <property type="match status" value="1"/>
</dbReference>
<dbReference type="PANTHER" id="PTHR20932:SF2">
    <property type="entry name" value="AND PUTATIVE PEPTIDOGLYCAN-BINDING DOMAIN-CONTAINING PROTEIN 1-RELATED"/>
    <property type="match status" value="1"/>
</dbReference>
<reference evidence="4" key="2">
    <citation type="submission" date="2025-09" db="UniProtKB">
        <authorList>
            <consortium name="Ensembl"/>
        </authorList>
    </citation>
    <scope>IDENTIFICATION</scope>
</reference>
<reference evidence="4" key="1">
    <citation type="submission" date="2025-08" db="UniProtKB">
        <authorList>
            <consortium name="Ensembl"/>
        </authorList>
    </citation>
    <scope>IDENTIFICATION</scope>
</reference>
<dbReference type="AlphaFoldDB" id="A0A8C2Z1X3"/>
<feature type="region of interest" description="Disordered" evidence="2">
    <location>
        <begin position="176"/>
        <end position="241"/>
    </location>
</feature>
<dbReference type="InterPro" id="IPR018392">
    <property type="entry name" value="LysM"/>
</dbReference>
<name>A0A8C2Z1X3_CYCLU</name>
<feature type="compositionally biased region" description="Basic and acidic residues" evidence="2">
    <location>
        <begin position="220"/>
        <end position="237"/>
    </location>
</feature>
<dbReference type="GeneTree" id="ENSGT00940000160002"/>
<dbReference type="InterPro" id="IPR045030">
    <property type="entry name" value="LYSM1-4"/>
</dbReference>
<dbReference type="Ensembl" id="ENSCLMT00005014674.1">
    <property type="protein sequence ID" value="ENSCLMP00005013734.1"/>
    <property type="gene ID" value="ENSCLMG00005007278.1"/>
</dbReference>
<dbReference type="SMART" id="SM00257">
    <property type="entry name" value="LysM"/>
    <property type="match status" value="1"/>
</dbReference>
<dbReference type="Proteomes" id="UP000694565">
    <property type="component" value="Unplaced"/>
</dbReference>
<evidence type="ECO:0000313" key="4">
    <source>
        <dbReference type="Ensembl" id="ENSCLMP00005013734.1"/>
    </source>
</evidence>
<evidence type="ECO:0000313" key="5">
    <source>
        <dbReference type="Proteomes" id="UP000694565"/>
    </source>
</evidence>
<gene>
    <name evidence="4" type="primary">lysmd1</name>
</gene>
<organism evidence="4 5">
    <name type="scientific">Cyclopterus lumpus</name>
    <name type="common">Lumpsucker</name>
    <dbReference type="NCBI Taxonomy" id="8103"/>
    <lineage>
        <taxon>Eukaryota</taxon>
        <taxon>Metazoa</taxon>
        <taxon>Chordata</taxon>
        <taxon>Craniata</taxon>
        <taxon>Vertebrata</taxon>
        <taxon>Euteleostomi</taxon>
        <taxon>Actinopterygii</taxon>
        <taxon>Neopterygii</taxon>
        <taxon>Teleostei</taxon>
        <taxon>Neoteleostei</taxon>
        <taxon>Acanthomorphata</taxon>
        <taxon>Eupercaria</taxon>
        <taxon>Perciformes</taxon>
        <taxon>Cottioidei</taxon>
        <taxon>Cottales</taxon>
        <taxon>Cyclopteridae</taxon>
        <taxon>Cyclopterus</taxon>
    </lineage>
</organism>
<feature type="region of interest" description="Disordered" evidence="2">
    <location>
        <begin position="1"/>
        <end position="33"/>
    </location>
</feature>
<protein>
    <recommendedName>
        <fullName evidence="1">LysM and putative peptidoglycan-binding domain-containing protein 1</fullName>
    </recommendedName>
</protein>
<feature type="domain" description="LysM" evidence="3">
    <location>
        <begin position="132"/>
        <end position="176"/>
    </location>
</feature>